<dbReference type="InterPro" id="IPR017871">
    <property type="entry name" value="ABC_transporter-like_CS"/>
</dbReference>
<evidence type="ECO:0000256" key="3">
    <source>
        <dbReference type="ARBA" id="ARBA00020019"/>
    </source>
</evidence>
<evidence type="ECO:0000256" key="4">
    <source>
        <dbReference type="ARBA" id="ARBA00022475"/>
    </source>
</evidence>
<comment type="caution">
    <text evidence="11">The sequence shown here is derived from an EMBL/GenBank/DDBJ whole genome shotgun (WGS) entry which is preliminary data.</text>
</comment>
<dbReference type="GO" id="GO:0016887">
    <property type="term" value="F:ATP hydrolysis activity"/>
    <property type="evidence" value="ECO:0007669"/>
    <property type="project" value="InterPro"/>
</dbReference>
<dbReference type="GO" id="GO:0022857">
    <property type="term" value="F:transmembrane transporter activity"/>
    <property type="evidence" value="ECO:0007669"/>
    <property type="project" value="TreeGrafter"/>
</dbReference>
<dbReference type="PROSITE" id="PS50893">
    <property type="entry name" value="ABC_TRANSPORTER_2"/>
    <property type="match status" value="1"/>
</dbReference>
<reference evidence="11" key="1">
    <citation type="submission" date="2019-08" db="EMBL/GenBank/DDBJ databases">
        <authorList>
            <person name="Kucharzyk K."/>
            <person name="Murdoch R.W."/>
            <person name="Higgins S."/>
            <person name="Loffler F."/>
        </authorList>
    </citation>
    <scope>NUCLEOTIDE SEQUENCE</scope>
</reference>
<dbReference type="AlphaFoldDB" id="A0A644YVT7"/>
<dbReference type="FunFam" id="3.40.50.300:FF:000056">
    <property type="entry name" value="Cell division ATP-binding protein FtsE"/>
    <property type="match status" value="1"/>
</dbReference>
<dbReference type="PANTHER" id="PTHR24220:SF470">
    <property type="entry name" value="CELL DIVISION ATP-BINDING PROTEIN FTSE"/>
    <property type="match status" value="1"/>
</dbReference>
<evidence type="ECO:0000259" key="10">
    <source>
        <dbReference type="PROSITE" id="PS50893"/>
    </source>
</evidence>
<comment type="subcellular location">
    <subcellularLocation>
        <location evidence="1">Cell membrane</location>
        <topology evidence="1">Peripheral membrane protein</topology>
    </subcellularLocation>
</comment>
<protein>
    <recommendedName>
        <fullName evidence="3">Cell division ATP-binding protein FtsE</fullName>
    </recommendedName>
</protein>
<dbReference type="GO" id="GO:0005886">
    <property type="term" value="C:plasma membrane"/>
    <property type="evidence" value="ECO:0007669"/>
    <property type="project" value="UniProtKB-SubCell"/>
</dbReference>
<keyword evidence="9" id="KW-0131">Cell cycle</keyword>
<dbReference type="NCBIfam" id="TIGR02673">
    <property type="entry name" value="FtsE"/>
    <property type="match status" value="1"/>
</dbReference>
<dbReference type="InterPro" id="IPR003593">
    <property type="entry name" value="AAA+_ATPase"/>
</dbReference>
<dbReference type="InterPro" id="IPR015854">
    <property type="entry name" value="ABC_transpr_LolD-like"/>
</dbReference>
<evidence type="ECO:0000256" key="8">
    <source>
        <dbReference type="ARBA" id="ARBA00023136"/>
    </source>
</evidence>
<keyword evidence="5 11" id="KW-0132">Cell division</keyword>
<sequence>MLTFDSVSKTYKNQVCALDNVSFTIERGEFVYLVGPSGAGKSTILRLLTAEEKPTSGQIIIENQVVNRLRRSRVAALRRRLGVVFQDFRLLPQKTVYENVAFAMQVVEASGTAIRERVPLLLELVGLKDRHESYPNQLSGGEQQRVALARALANDPGILICDEPTGNLDPATSWEIMRLLSLVNERGMTIIMATHDSEMVNRMKHRVIVIENGKKVRDRMEGGYLN</sequence>
<dbReference type="Pfam" id="PF00005">
    <property type="entry name" value="ABC_tran"/>
    <property type="match status" value="1"/>
</dbReference>
<evidence type="ECO:0000256" key="9">
    <source>
        <dbReference type="ARBA" id="ARBA00023306"/>
    </source>
</evidence>
<dbReference type="PROSITE" id="PS00211">
    <property type="entry name" value="ABC_TRANSPORTER_1"/>
    <property type="match status" value="1"/>
</dbReference>
<dbReference type="GO" id="GO:0005524">
    <property type="term" value="F:ATP binding"/>
    <property type="evidence" value="ECO:0007669"/>
    <property type="project" value="UniProtKB-KW"/>
</dbReference>
<comment type="similarity">
    <text evidence="2">Belongs to the ABC transporter superfamily.</text>
</comment>
<name>A0A644YVT7_9ZZZZ</name>
<evidence type="ECO:0000256" key="6">
    <source>
        <dbReference type="ARBA" id="ARBA00022741"/>
    </source>
</evidence>
<evidence type="ECO:0000256" key="5">
    <source>
        <dbReference type="ARBA" id="ARBA00022618"/>
    </source>
</evidence>
<dbReference type="InterPro" id="IPR005286">
    <property type="entry name" value="Cell_div_FtsE"/>
</dbReference>
<dbReference type="InterPro" id="IPR027417">
    <property type="entry name" value="P-loop_NTPase"/>
</dbReference>
<keyword evidence="6" id="KW-0547">Nucleotide-binding</keyword>
<evidence type="ECO:0000256" key="1">
    <source>
        <dbReference type="ARBA" id="ARBA00004202"/>
    </source>
</evidence>
<evidence type="ECO:0000256" key="7">
    <source>
        <dbReference type="ARBA" id="ARBA00022840"/>
    </source>
</evidence>
<dbReference type="InterPro" id="IPR003439">
    <property type="entry name" value="ABC_transporter-like_ATP-bd"/>
</dbReference>
<organism evidence="11">
    <name type="scientific">bioreactor metagenome</name>
    <dbReference type="NCBI Taxonomy" id="1076179"/>
    <lineage>
        <taxon>unclassified sequences</taxon>
        <taxon>metagenomes</taxon>
        <taxon>ecological metagenomes</taxon>
    </lineage>
</organism>
<keyword evidence="7 11" id="KW-0067">ATP-binding</keyword>
<dbReference type="EMBL" id="VSSQ01006369">
    <property type="protein sequence ID" value="MPM32467.1"/>
    <property type="molecule type" value="Genomic_DNA"/>
</dbReference>
<dbReference type="SUPFAM" id="SSF52540">
    <property type="entry name" value="P-loop containing nucleoside triphosphate hydrolases"/>
    <property type="match status" value="1"/>
</dbReference>
<feature type="domain" description="ABC transporter" evidence="10">
    <location>
        <begin position="2"/>
        <end position="225"/>
    </location>
</feature>
<proteinExistence type="inferred from homology"/>
<gene>
    <name evidence="11" type="primary">ftsE_16</name>
    <name evidence="11" type="ORF">SDC9_79029</name>
</gene>
<dbReference type="PANTHER" id="PTHR24220">
    <property type="entry name" value="IMPORT ATP-BINDING PROTEIN"/>
    <property type="match status" value="1"/>
</dbReference>
<accession>A0A644YVT7</accession>
<keyword evidence="4" id="KW-1003">Cell membrane</keyword>
<keyword evidence="8" id="KW-0472">Membrane</keyword>
<evidence type="ECO:0000256" key="2">
    <source>
        <dbReference type="ARBA" id="ARBA00005417"/>
    </source>
</evidence>
<evidence type="ECO:0000313" key="11">
    <source>
        <dbReference type="EMBL" id="MPM32467.1"/>
    </source>
</evidence>
<dbReference type="SMART" id="SM00382">
    <property type="entry name" value="AAA"/>
    <property type="match status" value="1"/>
</dbReference>
<dbReference type="GO" id="GO:0051301">
    <property type="term" value="P:cell division"/>
    <property type="evidence" value="ECO:0007669"/>
    <property type="project" value="UniProtKB-KW"/>
</dbReference>
<dbReference type="Gene3D" id="3.40.50.300">
    <property type="entry name" value="P-loop containing nucleotide triphosphate hydrolases"/>
    <property type="match status" value="1"/>
</dbReference>